<gene>
    <name evidence="2" type="ORF">METZ01_LOCUS424963</name>
</gene>
<proteinExistence type="predicted"/>
<sequence length="141" mass="16539">MGSADPHGPADLERAWGRALYRWWEFYNSQYLRDALQRPLLQLGEGRQRLGEWDPNLRRITISRQHIRIDPWSEVLDTLRHEMAHQYVWEILRAGDEEPHGPAFREGCRKLRCDPRATARPTSLEGESTDARVARLVKKLL</sequence>
<protein>
    <recommendedName>
        <fullName evidence="1">SprT-like domain-containing protein</fullName>
    </recommendedName>
</protein>
<name>A0A382XMQ7_9ZZZZ</name>
<evidence type="ECO:0000259" key="1">
    <source>
        <dbReference type="Pfam" id="PF10263"/>
    </source>
</evidence>
<evidence type="ECO:0000313" key="2">
    <source>
        <dbReference type="EMBL" id="SVD72109.1"/>
    </source>
</evidence>
<dbReference type="GO" id="GO:0006950">
    <property type="term" value="P:response to stress"/>
    <property type="evidence" value="ECO:0007669"/>
    <property type="project" value="UniProtKB-ARBA"/>
</dbReference>
<feature type="domain" description="SprT-like" evidence="1">
    <location>
        <begin position="46"/>
        <end position="112"/>
    </location>
</feature>
<dbReference type="InterPro" id="IPR006640">
    <property type="entry name" value="SprT-like_domain"/>
</dbReference>
<dbReference type="AlphaFoldDB" id="A0A382XMQ7"/>
<feature type="non-terminal residue" evidence="2">
    <location>
        <position position="141"/>
    </location>
</feature>
<dbReference type="Pfam" id="PF10263">
    <property type="entry name" value="SprT-like"/>
    <property type="match status" value="1"/>
</dbReference>
<accession>A0A382XMQ7</accession>
<dbReference type="EMBL" id="UINC01168860">
    <property type="protein sequence ID" value="SVD72109.1"/>
    <property type="molecule type" value="Genomic_DNA"/>
</dbReference>
<reference evidence="2" key="1">
    <citation type="submission" date="2018-05" db="EMBL/GenBank/DDBJ databases">
        <authorList>
            <person name="Lanie J.A."/>
            <person name="Ng W.-L."/>
            <person name="Kazmierczak K.M."/>
            <person name="Andrzejewski T.M."/>
            <person name="Davidsen T.M."/>
            <person name="Wayne K.J."/>
            <person name="Tettelin H."/>
            <person name="Glass J.I."/>
            <person name="Rusch D."/>
            <person name="Podicherti R."/>
            <person name="Tsui H.-C.T."/>
            <person name="Winkler M.E."/>
        </authorList>
    </citation>
    <scope>NUCLEOTIDE SEQUENCE</scope>
</reference>
<organism evidence="2">
    <name type="scientific">marine metagenome</name>
    <dbReference type="NCBI Taxonomy" id="408172"/>
    <lineage>
        <taxon>unclassified sequences</taxon>
        <taxon>metagenomes</taxon>
        <taxon>ecological metagenomes</taxon>
    </lineage>
</organism>